<dbReference type="AlphaFoldDB" id="X1BJY2"/>
<gene>
    <name evidence="2" type="ORF">S01H4_15980</name>
</gene>
<evidence type="ECO:0000259" key="1">
    <source>
        <dbReference type="Pfam" id="PF03599"/>
    </source>
</evidence>
<dbReference type="Gene3D" id="3.40.50.11600">
    <property type="match status" value="1"/>
</dbReference>
<evidence type="ECO:0000313" key="2">
    <source>
        <dbReference type="EMBL" id="GAG72391.1"/>
    </source>
</evidence>
<accession>X1BJY2</accession>
<dbReference type="Pfam" id="PF03599">
    <property type="entry name" value="CdhD"/>
    <property type="match status" value="1"/>
</dbReference>
<protein>
    <recommendedName>
        <fullName evidence="1">CO dehydrogenase/acetyl-CoA synthase delta subunit TIM barrel domain-containing protein</fullName>
    </recommendedName>
</protein>
<proteinExistence type="predicted"/>
<comment type="caution">
    <text evidence="2">The sequence shown here is derived from an EMBL/GenBank/DDBJ whole genome shotgun (WGS) entry which is preliminary data.</text>
</comment>
<organism evidence="2">
    <name type="scientific">marine sediment metagenome</name>
    <dbReference type="NCBI Taxonomy" id="412755"/>
    <lineage>
        <taxon>unclassified sequences</taxon>
        <taxon>metagenomes</taxon>
        <taxon>ecological metagenomes</taxon>
    </lineage>
</organism>
<dbReference type="EMBL" id="BART01007000">
    <property type="protein sequence ID" value="GAG72391.1"/>
    <property type="molecule type" value="Genomic_DNA"/>
</dbReference>
<dbReference type="InterPro" id="IPR016041">
    <property type="entry name" value="Ac-CoA_synth_d_su_TIM-brl"/>
</dbReference>
<dbReference type="NCBIfam" id="NF040863">
    <property type="entry name" value="HgcA_corrinoid"/>
    <property type="match status" value="1"/>
</dbReference>
<feature type="domain" description="CO dehydrogenase/acetyl-CoA synthase delta subunit TIM barrel" evidence="1">
    <location>
        <begin position="11"/>
        <end position="130"/>
    </location>
</feature>
<name>X1BJY2_9ZZZZ</name>
<sequence length="165" mass="17963">MARWGVGRMSYTVDPGLYALGNPNGESPVLVTANYKMSFDRLREALPDHSAWIMVLNTEGINVWCAAGKGTFGTDNLIQSIEICGLTRVVSHRELILPQLAAPGIAAHLIKKLSGFKVIYGPIHSKDLSAFLDSGLKATPAMRLMTFSIWDRTVLIPIELVGSLP</sequence>
<reference evidence="2" key="1">
    <citation type="journal article" date="2014" name="Front. Microbiol.">
        <title>High frequency of phylogenetically diverse reductive dehalogenase-homologous genes in deep subseafloor sedimentary metagenomes.</title>
        <authorList>
            <person name="Kawai M."/>
            <person name="Futagami T."/>
            <person name="Toyoda A."/>
            <person name="Takaki Y."/>
            <person name="Nishi S."/>
            <person name="Hori S."/>
            <person name="Arai W."/>
            <person name="Tsubouchi T."/>
            <person name="Morono Y."/>
            <person name="Uchiyama I."/>
            <person name="Ito T."/>
            <person name="Fujiyama A."/>
            <person name="Inagaki F."/>
            <person name="Takami H."/>
        </authorList>
    </citation>
    <scope>NUCLEOTIDE SEQUENCE</scope>
    <source>
        <strain evidence="2">Expedition CK06-06</strain>
    </source>
</reference>